<evidence type="ECO:0000256" key="1">
    <source>
        <dbReference type="ARBA" id="ARBA00022801"/>
    </source>
</evidence>
<dbReference type="EMBL" id="JACTVA010000018">
    <property type="protein sequence ID" value="MBC9207474.1"/>
    <property type="molecule type" value="Genomic_DNA"/>
</dbReference>
<evidence type="ECO:0000313" key="3">
    <source>
        <dbReference type="EMBL" id="MBC9207474.1"/>
    </source>
</evidence>
<reference evidence="3 4" key="1">
    <citation type="journal article" date="2013" name="Int. J. Syst. Evol. Microbiol.">
        <title>Roseomonas aerophila sp. nov., isolated from air.</title>
        <authorList>
            <person name="Kim S.J."/>
            <person name="Weon H.Y."/>
            <person name="Ahn J.H."/>
            <person name="Hong S.B."/>
            <person name="Seok S.J."/>
            <person name="Whang K.S."/>
            <person name="Kwon S.W."/>
        </authorList>
    </citation>
    <scope>NUCLEOTIDE SEQUENCE [LARGE SCALE GENOMIC DNA]</scope>
    <source>
        <strain evidence="3 4">NBRC 108923</strain>
    </source>
</reference>
<dbReference type="PANTHER" id="PTHR43798">
    <property type="entry name" value="MONOACYLGLYCEROL LIPASE"/>
    <property type="match status" value="1"/>
</dbReference>
<dbReference type="Proteomes" id="UP000626026">
    <property type="component" value="Unassembled WGS sequence"/>
</dbReference>
<dbReference type="InterPro" id="IPR027056">
    <property type="entry name" value="Gluconate_2DH_su3"/>
</dbReference>
<name>A0ABR7RME7_9PROT</name>
<gene>
    <name evidence="3" type="ORF">IBL26_11570</name>
</gene>
<dbReference type="Pfam" id="PF13618">
    <property type="entry name" value="Gluconate_2-dh3"/>
    <property type="match status" value="1"/>
</dbReference>
<dbReference type="InterPro" id="IPR029058">
    <property type="entry name" value="AB_hydrolase_fold"/>
</dbReference>
<feature type="domain" description="AB hydrolase-1" evidence="2">
    <location>
        <begin position="16"/>
        <end position="250"/>
    </location>
</feature>
<protein>
    <submittedName>
        <fullName evidence="3">Alpha/beta fold hydrolase</fullName>
    </submittedName>
</protein>
<dbReference type="GO" id="GO:0016787">
    <property type="term" value="F:hydrolase activity"/>
    <property type="evidence" value="ECO:0007669"/>
    <property type="project" value="UniProtKB-KW"/>
</dbReference>
<dbReference type="Pfam" id="PF12697">
    <property type="entry name" value="Abhydrolase_6"/>
    <property type="match status" value="1"/>
</dbReference>
<comment type="caution">
    <text evidence="3">The sequence shown here is derived from an EMBL/GenBank/DDBJ whole genome shotgun (WGS) entry which is preliminary data.</text>
</comment>
<evidence type="ECO:0000313" key="4">
    <source>
        <dbReference type="Proteomes" id="UP000626026"/>
    </source>
</evidence>
<dbReference type="InterPro" id="IPR050266">
    <property type="entry name" value="AB_hydrolase_sf"/>
</dbReference>
<accession>A0ABR7RME7</accession>
<dbReference type="RefSeq" id="WP_187784643.1">
    <property type="nucleotide sequence ID" value="NZ_JACTVA010000018.1"/>
</dbReference>
<dbReference type="SUPFAM" id="SSF53474">
    <property type="entry name" value="alpha/beta-Hydrolases"/>
    <property type="match status" value="1"/>
</dbReference>
<dbReference type="PANTHER" id="PTHR43798:SF31">
    <property type="entry name" value="AB HYDROLASE SUPERFAMILY PROTEIN YCLE"/>
    <property type="match status" value="1"/>
</dbReference>
<dbReference type="InterPro" id="IPR000073">
    <property type="entry name" value="AB_hydrolase_1"/>
</dbReference>
<proteinExistence type="predicted"/>
<evidence type="ECO:0000259" key="2">
    <source>
        <dbReference type="Pfam" id="PF12697"/>
    </source>
</evidence>
<organism evidence="3 4">
    <name type="scientific">Teichococcus aerophilus</name>
    <dbReference type="NCBI Taxonomy" id="1224513"/>
    <lineage>
        <taxon>Bacteria</taxon>
        <taxon>Pseudomonadati</taxon>
        <taxon>Pseudomonadota</taxon>
        <taxon>Alphaproteobacteria</taxon>
        <taxon>Acetobacterales</taxon>
        <taxon>Roseomonadaceae</taxon>
        <taxon>Roseomonas</taxon>
    </lineage>
</organism>
<sequence>MHNPKPSQGAAALSLFCLHCLGGSAREWQGVERELGAGISLVGIDLPGFGSAADVPGYSVAAMAEHVAAQVRAAAPGRWMLAGHSMGAKVAAVVARQAVAGAAGLEGLCGLVLLAGSPPGPEPMSEERRADMTGWLDGDAAHRATQAREFVAANAVTLTPEARAAAEVDVLRANPAAWRAWLQSGSREDWAERVGVLPLPALILAGAEDGDLGPEAQRRLMAPHVLTAEHHDLPHARHLLPIEAASTVARLITRFAALPPGETQPPRIPPHYRALLESGRTSTALRDALLARVAPEADTRRAWLPAGAYAVLEAALDRVIPQSPHARIDLAARIERSLAEDAGDGWRFADLPADAEAMHQALLSLDALGRLLHQDGFTGLTDAGRDTLLHRVADGQAAAAAPGLFDGSQMALWFQDLRAMAVKHYVGHPATLARMGYSGVASGGDGPRKSGFTRFGIGEREAWEPVALAGEAP</sequence>
<dbReference type="Gene3D" id="3.40.50.1820">
    <property type="entry name" value="alpha/beta hydrolase"/>
    <property type="match status" value="1"/>
</dbReference>
<keyword evidence="4" id="KW-1185">Reference proteome</keyword>
<keyword evidence="1 3" id="KW-0378">Hydrolase</keyword>